<evidence type="ECO:0000313" key="2">
    <source>
        <dbReference type="Proteomes" id="UP000030598"/>
    </source>
</evidence>
<dbReference type="EMBL" id="JNAH01000008">
    <property type="protein sequence ID" value="KGF85466.1"/>
    <property type="molecule type" value="Genomic_DNA"/>
</dbReference>
<comment type="caution">
    <text evidence="1">The sequence shown here is derived from an EMBL/GenBank/DDBJ whole genome shotgun (WGS) entry which is preliminary data.</text>
</comment>
<dbReference type="Proteomes" id="UP000030598">
    <property type="component" value="Unassembled WGS sequence"/>
</dbReference>
<accession>A0A0A1ZA99</accession>
<name>A0A0A1ZA99_PROMR</name>
<dbReference type="STRING" id="59925.EU91_1568"/>
<dbReference type="AlphaFoldDB" id="A0A0A1ZA99"/>
<protein>
    <submittedName>
        <fullName evidence="1">Uncharacterized protein</fullName>
    </submittedName>
</protein>
<gene>
    <name evidence="1" type="ORF">EU91_1568</name>
</gene>
<reference evidence="2" key="1">
    <citation type="journal article" date="2014" name="Sci. Data">
        <title>Genomes of diverse isolates of the marine cyanobacterium Prochlorococcus.</title>
        <authorList>
            <person name="Biller S."/>
            <person name="Berube P."/>
            <person name="Thompson J."/>
            <person name="Kelly L."/>
            <person name="Roggensack S."/>
            <person name="Awad L."/>
            <person name="Roache-Johnson K."/>
            <person name="Ding H."/>
            <person name="Giovannoni S.J."/>
            <person name="Moore L.R."/>
            <person name="Chisholm S.W."/>
        </authorList>
    </citation>
    <scope>NUCLEOTIDE SEQUENCE [LARGE SCALE GENOMIC DNA]</scope>
    <source>
        <strain evidence="2">GP2</strain>
    </source>
</reference>
<proteinExistence type="predicted"/>
<sequence>MRHIIAPTRRIDEIGSGIPFEEIYSTVLSKPFILPGIAEINIAEIDTLEKKSKKDLILLFFKKELFII</sequence>
<evidence type="ECO:0000313" key="1">
    <source>
        <dbReference type="EMBL" id="KGF85466.1"/>
    </source>
</evidence>
<organism evidence="1 2">
    <name type="scientific">Prochlorococcus marinus str. GP2</name>
    <dbReference type="NCBI Taxonomy" id="59925"/>
    <lineage>
        <taxon>Bacteria</taxon>
        <taxon>Bacillati</taxon>
        <taxon>Cyanobacteriota</taxon>
        <taxon>Cyanophyceae</taxon>
        <taxon>Synechococcales</taxon>
        <taxon>Prochlorococcaceae</taxon>
        <taxon>Prochlorococcus</taxon>
    </lineage>
</organism>